<feature type="domain" description="Xylose isomerase-like TIM barrel" evidence="1">
    <location>
        <begin position="28"/>
        <end position="175"/>
    </location>
</feature>
<dbReference type="Gene3D" id="3.20.20.150">
    <property type="entry name" value="Divalent-metal-dependent TIM barrel enzymes"/>
    <property type="match status" value="1"/>
</dbReference>
<dbReference type="PANTHER" id="PTHR12110">
    <property type="entry name" value="HYDROXYPYRUVATE ISOMERASE"/>
    <property type="match status" value="1"/>
</dbReference>
<evidence type="ECO:0000259" key="1">
    <source>
        <dbReference type="Pfam" id="PF01261"/>
    </source>
</evidence>
<comment type="caution">
    <text evidence="2">The sequence shown here is derived from an EMBL/GenBank/DDBJ whole genome shotgun (WGS) entry which is preliminary data.</text>
</comment>
<dbReference type="Pfam" id="PF01261">
    <property type="entry name" value="AP_endonuc_2"/>
    <property type="match status" value="1"/>
</dbReference>
<dbReference type="Proteomes" id="UP000494178">
    <property type="component" value="Unassembled WGS sequence"/>
</dbReference>
<accession>A0A6F9XSF5</accession>
<reference evidence="2" key="1">
    <citation type="submission" date="2019-10" db="EMBL/GenBank/DDBJ databases">
        <title>Lactobacillus agilis SY111 Whole Genome Sequencing Project.</title>
        <authorList>
            <person name="Suzuki S."/>
            <person name="Endo A."/>
            <person name="Maeno S."/>
            <person name="Shiwa Y."/>
            <person name="Matsutani M."/>
            <person name="Kajikawa A."/>
        </authorList>
    </citation>
    <scope>NUCLEOTIDE SEQUENCE</scope>
    <source>
        <strain evidence="2">SY111</strain>
    </source>
</reference>
<name>A0A6F9XSF5_9LACO</name>
<dbReference type="EMBL" id="BLAN01000053">
    <property type="protein sequence ID" value="GET08080.1"/>
    <property type="molecule type" value="Genomic_DNA"/>
</dbReference>
<sequence>MGKIKTSISLYSLQNEYLNGRMSLDDIFQFLKDNKIDGVEILPDQMIPGAPEPDEETLAHWHELVDKYHQELSCTDVFLNTNLYDNRTLTLKEDIKLMKKEIELAHKMGFKTIRMISMTPPEVVKPILPLAEKYGITLTLELHAGLSWGIPETERYLELMKEIDSPYLGITVDTGIFCRRIPRVMSEYWKQVTGVSQETIDFCNSFFDKGEDVARYGFHPTPEFEAGVAKYGKTEADKIYITYAQGYENKPLSIMDDYLKYIKHFHFKLYEMTEEGQEYSIDYPEILQYLHDKGYDGYVSTEYEGNRFVLPGNPMIEKEQVIAHQEMLRRELKKVQGE</sequence>
<evidence type="ECO:0000313" key="2">
    <source>
        <dbReference type="EMBL" id="GET08080.1"/>
    </source>
</evidence>
<organism evidence="2">
    <name type="scientific">Ligilactobacillus agilis</name>
    <dbReference type="NCBI Taxonomy" id="1601"/>
    <lineage>
        <taxon>Bacteria</taxon>
        <taxon>Bacillati</taxon>
        <taxon>Bacillota</taxon>
        <taxon>Bacilli</taxon>
        <taxon>Lactobacillales</taxon>
        <taxon>Lactobacillaceae</taxon>
        <taxon>Ligilactobacillus</taxon>
    </lineage>
</organism>
<dbReference type="InterPro" id="IPR036237">
    <property type="entry name" value="Xyl_isomerase-like_sf"/>
</dbReference>
<dbReference type="PANTHER" id="PTHR12110:SF53">
    <property type="entry name" value="BLR5974 PROTEIN"/>
    <property type="match status" value="1"/>
</dbReference>
<dbReference type="InterPro" id="IPR013022">
    <property type="entry name" value="Xyl_isomerase-like_TIM-brl"/>
</dbReference>
<dbReference type="GO" id="GO:0016853">
    <property type="term" value="F:isomerase activity"/>
    <property type="evidence" value="ECO:0007669"/>
    <property type="project" value="UniProtKB-KW"/>
</dbReference>
<dbReference type="AlphaFoldDB" id="A0A6F9XSF5"/>
<protein>
    <submittedName>
        <fullName evidence="2">Xylose isomerase</fullName>
    </submittedName>
</protein>
<dbReference type="SUPFAM" id="SSF51658">
    <property type="entry name" value="Xylose isomerase-like"/>
    <property type="match status" value="1"/>
</dbReference>
<keyword evidence="2" id="KW-0413">Isomerase</keyword>
<proteinExistence type="predicted"/>
<gene>
    <name evidence="2" type="ORF">SY111_07040</name>
</gene>
<dbReference type="RefSeq" id="WP_172585808.1">
    <property type="nucleotide sequence ID" value="NZ_BLAN01000053.1"/>
</dbReference>
<dbReference type="InterPro" id="IPR050312">
    <property type="entry name" value="IolE/XylAMocC-like"/>
</dbReference>